<evidence type="ECO:0000256" key="3">
    <source>
        <dbReference type="SAM" id="Coils"/>
    </source>
</evidence>
<evidence type="ECO:0000256" key="4">
    <source>
        <dbReference type="SAM" id="MobiDB-lite"/>
    </source>
</evidence>
<feature type="coiled-coil region" evidence="3">
    <location>
        <begin position="70"/>
        <end position="104"/>
    </location>
</feature>
<dbReference type="Proteomes" id="UP000243024">
    <property type="component" value="Unassembled WGS sequence"/>
</dbReference>
<gene>
    <name evidence="5" type="ORF">SA87_09265</name>
</gene>
<dbReference type="GO" id="GO:0015031">
    <property type="term" value="P:protein transport"/>
    <property type="evidence" value="ECO:0007669"/>
    <property type="project" value="UniProtKB-KW"/>
</dbReference>
<keyword evidence="2" id="KW-0653">Protein transport</keyword>
<dbReference type="GO" id="GO:0005829">
    <property type="term" value="C:cytosol"/>
    <property type="evidence" value="ECO:0007669"/>
    <property type="project" value="TreeGrafter"/>
</dbReference>
<organism evidence="5 6">
    <name type="scientific">Hydrogenibacillus schlegelii</name>
    <name type="common">Bacillus schlegelii</name>
    <dbReference type="NCBI Taxonomy" id="1484"/>
    <lineage>
        <taxon>Bacteria</taxon>
        <taxon>Bacillati</taxon>
        <taxon>Bacillota</taxon>
        <taxon>Bacilli</taxon>
        <taxon>Bacillales</taxon>
        <taxon>Bacillales Family X. Incertae Sedis</taxon>
        <taxon>Hydrogenibacillus</taxon>
    </lineage>
</organism>
<evidence type="ECO:0008006" key="7">
    <source>
        <dbReference type="Google" id="ProtNLM"/>
    </source>
</evidence>
<evidence type="ECO:0000256" key="1">
    <source>
        <dbReference type="ARBA" id="ARBA00022448"/>
    </source>
</evidence>
<dbReference type="AlphaFoldDB" id="A0A179ISK8"/>
<evidence type="ECO:0000313" key="6">
    <source>
        <dbReference type="Proteomes" id="UP000243024"/>
    </source>
</evidence>
<evidence type="ECO:0000313" key="5">
    <source>
        <dbReference type="EMBL" id="OAR04700.1"/>
    </source>
</evidence>
<proteinExistence type="predicted"/>
<feature type="region of interest" description="Disordered" evidence="4">
    <location>
        <begin position="15"/>
        <end position="56"/>
    </location>
</feature>
<keyword evidence="6" id="KW-1185">Reference proteome</keyword>
<sequence length="292" mass="29179">MSSVIKGAPLAGRPLVLVVPPPAPKRPAAGSGPSGGPPPHADLPDAPARADADPEAERAAILAAAQAEAAAILEAARADAETILAAARKEAERLTAEARAAAEAEGYRAGYAAGEAAGRRAAEAAYAERLAAVAAARSALEAEFRAALDEALPALVRLALQAAEKIARRALSDDGAWVAYAREILLSAPLLETVTVYAPAERYAALVGRRSELAAALPEGVALRLLPATDLVSGVRVATEGGIVDASVEGQIERLAAALLEAAAPTGGNPGEGSPPPGGDPLPAPLGAEGGR</sequence>
<keyword evidence="1" id="KW-0813">Transport</keyword>
<comment type="caution">
    <text evidence="5">The sequence shown here is derived from an EMBL/GenBank/DDBJ whole genome shotgun (WGS) entry which is preliminary data.</text>
</comment>
<evidence type="ECO:0000256" key="2">
    <source>
        <dbReference type="ARBA" id="ARBA00022927"/>
    </source>
</evidence>
<feature type="compositionally biased region" description="Pro residues" evidence="4">
    <location>
        <begin position="273"/>
        <end position="284"/>
    </location>
</feature>
<dbReference type="PANTHER" id="PTHR34982">
    <property type="entry name" value="YOP PROTEINS TRANSLOCATION PROTEIN L"/>
    <property type="match status" value="1"/>
</dbReference>
<name>A0A179ISK8_HYDSH</name>
<protein>
    <recommendedName>
        <fullName evidence="7">Flagellar assembly protein FliH/Type III secretion system HrpE domain-containing protein</fullName>
    </recommendedName>
</protein>
<feature type="region of interest" description="Disordered" evidence="4">
    <location>
        <begin position="263"/>
        <end position="292"/>
    </location>
</feature>
<dbReference type="PANTHER" id="PTHR34982:SF1">
    <property type="entry name" value="FLAGELLAR ASSEMBLY PROTEIN FLIH"/>
    <property type="match status" value="1"/>
</dbReference>
<reference evidence="5 6" key="1">
    <citation type="submission" date="2015-09" db="EMBL/GenBank/DDBJ databases">
        <title>Draft genome sequence of Hydrogenibacillus schlegelii DSM 2000.</title>
        <authorList>
            <person name="Hemp J."/>
        </authorList>
    </citation>
    <scope>NUCLEOTIDE SEQUENCE [LARGE SCALE GENOMIC DNA]</scope>
    <source>
        <strain evidence="5 6">MA 48</strain>
    </source>
</reference>
<accession>A0A179ISK8</accession>
<dbReference type="InterPro" id="IPR051472">
    <property type="entry name" value="T3SS_Stator/FliH"/>
</dbReference>
<dbReference type="STRING" id="1484.SA87_09265"/>
<keyword evidence="3" id="KW-0175">Coiled coil</keyword>
<dbReference type="EMBL" id="JXBB01000012">
    <property type="protein sequence ID" value="OAR04700.1"/>
    <property type="molecule type" value="Genomic_DNA"/>
</dbReference>
<dbReference type="RefSeq" id="WP_066200026.1">
    <property type="nucleotide sequence ID" value="NZ_CBCSAS010000004.1"/>
</dbReference>